<dbReference type="AlphaFoldDB" id="A0A8X6UR45"/>
<proteinExistence type="predicted"/>
<evidence type="ECO:0000256" key="1">
    <source>
        <dbReference type="SAM" id="SignalP"/>
    </source>
</evidence>
<protein>
    <recommendedName>
        <fullName evidence="4">Secreted protein</fullName>
    </recommendedName>
</protein>
<name>A0A8X6UR45_NEPPI</name>
<evidence type="ECO:0008006" key="4">
    <source>
        <dbReference type="Google" id="ProtNLM"/>
    </source>
</evidence>
<accession>A0A8X6UR45</accession>
<gene>
    <name evidence="2" type="ORF">NPIL_515201</name>
</gene>
<sequence length="106" mass="12170">MSVHSTPVLFSLQTKWGCPLLSLLCLSVALRLKQSRKNETTSLQLLLGYHLQLCGHLIWEKSQISLWSFPFVGFLTRLELENSKPFKFSHLRRLHVLREGASSFTS</sequence>
<evidence type="ECO:0000313" key="2">
    <source>
        <dbReference type="EMBL" id="GFU34343.1"/>
    </source>
</evidence>
<organism evidence="2 3">
    <name type="scientific">Nephila pilipes</name>
    <name type="common">Giant wood spider</name>
    <name type="synonym">Nephila maculata</name>
    <dbReference type="NCBI Taxonomy" id="299642"/>
    <lineage>
        <taxon>Eukaryota</taxon>
        <taxon>Metazoa</taxon>
        <taxon>Ecdysozoa</taxon>
        <taxon>Arthropoda</taxon>
        <taxon>Chelicerata</taxon>
        <taxon>Arachnida</taxon>
        <taxon>Araneae</taxon>
        <taxon>Araneomorphae</taxon>
        <taxon>Entelegynae</taxon>
        <taxon>Araneoidea</taxon>
        <taxon>Nephilidae</taxon>
        <taxon>Nephila</taxon>
    </lineage>
</organism>
<reference evidence="2" key="1">
    <citation type="submission" date="2020-08" db="EMBL/GenBank/DDBJ databases">
        <title>Multicomponent nature underlies the extraordinary mechanical properties of spider dragline silk.</title>
        <authorList>
            <person name="Kono N."/>
            <person name="Nakamura H."/>
            <person name="Mori M."/>
            <person name="Yoshida Y."/>
            <person name="Ohtoshi R."/>
            <person name="Malay A.D."/>
            <person name="Moran D.A.P."/>
            <person name="Tomita M."/>
            <person name="Numata K."/>
            <person name="Arakawa K."/>
        </authorList>
    </citation>
    <scope>NUCLEOTIDE SEQUENCE</scope>
</reference>
<evidence type="ECO:0000313" key="3">
    <source>
        <dbReference type="Proteomes" id="UP000887013"/>
    </source>
</evidence>
<dbReference type="Proteomes" id="UP000887013">
    <property type="component" value="Unassembled WGS sequence"/>
</dbReference>
<keyword evidence="3" id="KW-1185">Reference proteome</keyword>
<dbReference type="EMBL" id="BMAW01083498">
    <property type="protein sequence ID" value="GFU34343.1"/>
    <property type="molecule type" value="Genomic_DNA"/>
</dbReference>
<feature type="chain" id="PRO_5036499716" description="Secreted protein" evidence="1">
    <location>
        <begin position="36"/>
        <end position="106"/>
    </location>
</feature>
<feature type="signal peptide" evidence="1">
    <location>
        <begin position="1"/>
        <end position="35"/>
    </location>
</feature>
<keyword evidence="1" id="KW-0732">Signal</keyword>
<comment type="caution">
    <text evidence="2">The sequence shown here is derived from an EMBL/GenBank/DDBJ whole genome shotgun (WGS) entry which is preliminary data.</text>
</comment>